<feature type="domain" description="DED" evidence="2">
    <location>
        <begin position="2"/>
        <end position="80"/>
    </location>
</feature>
<dbReference type="GO" id="GO:0004197">
    <property type="term" value="F:cysteine-type endopeptidase activity"/>
    <property type="evidence" value="ECO:0007669"/>
    <property type="project" value="InterPro"/>
</dbReference>
<dbReference type="PROSITE" id="PS50168">
    <property type="entry name" value="DED"/>
    <property type="match status" value="1"/>
</dbReference>
<dbReference type="SUPFAM" id="SSF47986">
    <property type="entry name" value="DEATH domain"/>
    <property type="match status" value="1"/>
</dbReference>
<sequence length="108" mass="13011">MDFSRNLYDIGEQLDSEDLASLKFLSLDYIPQRKQEPIKDALMLFQRLQEKRMLEESNLSFLKELLFRINRLDLLITYLNTRKEEMERELQTPGRAQISAYRTCWIFS</sequence>
<evidence type="ECO:0000259" key="2">
    <source>
        <dbReference type="PROSITE" id="PS50168"/>
    </source>
</evidence>
<dbReference type="PeptideAtlas" id="C3S3G0"/>
<dbReference type="PANTHER" id="PTHR48169:SF7">
    <property type="entry name" value="CASPASE 10"/>
    <property type="match status" value="1"/>
</dbReference>
<dbReference type="GO" id="GO:0006508">
    <property type="term" value="P:proteolysis"/>
    <property type="evidence" value="ECO:0007669"/>
    <property type="project" value="InterPro"/>
</dbReference>
<dbReference type="CDD" id="cd08333">
    <property type="entry name" value="DED_Caspase_8_r1"/>
    <property type="match status" value="1"/>
</dbReference>
<dbReference type="InterPro" id="IPR001875">
    <property type="entry name" value="DED_dom"/>
</dbReference>
<name>C3S3G0_HUMAN</name>
<evidence type="ECO:0000256" key="1">
    <source>
        <dbReference type="ARBA" id="ARBA00022703"/>
    </source>
</evidence>
<dbReference type="GO" id="GO:0042981">
    <property type="term" value="P:regulation of apoptotic process"/>
    <property type="evidence" value="ECO:0007669"/>
    <property type="project" value="InterPro"/>
</dbReference>
<dbReference type="InterPro" id="IPR033170">
    <property type="entry name" value="Caspase-8_DED1"/>
</dbReference>
<dbReference type="AlphaFoldDB" id="C3S3G0"/>
<dbReference type="FunFam" id="1.10.533.10:FF:000017">
    <property type="entry name" value="caspase-8 isoform X1"/>
    <property type="match status" value="1"/>
</dbReference>
<reference evidence="3" key="1">
    <citation type="submission" date="2008-04" db="EMBL/GenBank/DDBJ databases">
        <title>Caspase-8s, a new caspase-8 isoform, antagonizes caspase-8 in inducing apoptosis.</title>
        <authorList>
            <person name="Xu Z."/>
            <person name="Tang K."/>
            <person name="Rao Q."/>
            <person name="Wang M."/>
            <person name="Liu B."/>
            <person name="Wang J."/>
        </authorList>
    </citation>
    <scope>NUCLEOTIDE SEQUENCE</scope>
</reference>
<evidence type="ECO:0000313" key="3">
    <source>
        <dbReference type="EMBL" id="ACF93415.1"/>
    </source>
</evidence>
<dbReference type="EMBL" id="EU670044">
    <property type="protein sequence ID" value="ACF93415.1"/>
    <property type="molecule type" value="mRNA"/>
</dbReference>
<proteinExistence type="evidence at transcript level"/>
<organism evidence="3">
    <name type="scientific">Homo sapiens</name>
    <name type="common">Human</name>
    <dbReference type="NCBI Taxonomy" id="9606"/>
    <lineage>
        <taxon>Eukaryota</taxon>
        <taxon>Metazoa</taxon>
        <taxon>Chordata</taxon>
        <taxon>Craniata</taxon>
        <taxon>Vertebrata</taxon>
        <taxon>Euteleostomi</taxon>
        <taxon>Mammalia</taxon>
        <taxon>Eutheria</taxon>
        <taxon>Euarchontoglires</taxon>
        <taxon>Primates</taxon>
        <taxon>Haplorrhini</taxon>
        <taxon>Catarrhini</taxon>
        <taxon>Hominidae</taxon>
        <taxon>Homo</taxon>
    </lineage>
</organism>
<dbReference type="GO" id="GO:0006915">
    <property type="term" value="P:apoptotic process"/>
    <property type="evidence" value="ECO:0007669"/>
    <property type="project" value="UniProtKB-KW"/>
</dbReference>
<dbReference type="SMART" id="SM00031">
    <property type="entry name" value="DED"/>
    <property type="match status" value="1"/>
</dbReference>
<dbReference type="Pfam" id="PF01335">
    <property type="entry name" value="DED"/>
    <property type="match status" value="1"/>
</dbReference>
<keyword evidence="1" id="KW-0053">Apoptosis</keyword>
<dbReference type="PANTHER" id="PTHR48169">
    <property type="entry name" value="DED DOMAIN-CONTAINING PROTEIN"/>
    <property type="match status" value="1"/>
</dbReference>
<protein>
    <submittedName>
        <fullName evidence="3">Caspase 8 short isoform</fullName>
    </submittedName>
</protein>
<dbReference type="InterPro" id="IPR011029">
    <property type="entry name" value="DEATH-like_dom_sf"/>
</dbReference>
<dbReference type="Gene3D" id="1.10.533.10">
    <property type="entry name" value="Death Domain, Fas"/>
    <property type="match status" value="1"/>
</dbReference>
<accession>C3S3G0</accession>